<dbReference type="Pfam" id="PF10604">
    <property type="entry name" value="Polyketide_cyc2"/>
    <property type="match status" value="1"/>
</dbReference>
<proteinExistence type="predicted"/>
<evidence type="ECO:0000313" key="2">
    <source>
        <dbReference type="Proteomes" id="UP000655751"/>
    </source>
</evidence>
<dbReference type="CDD" id="cd07822">
    <property type="entry name" value="SRPBCC_4"/>
    <property type="match status" value="1"/>
</dbReference>
<dbReference type="Proteomes" id="UP000655751">
    <property type="component" value="Unassembled WGS sequence"/>
</dbReference>
<sequence length="148" mass="16898">MGYVIAETVYIDAPADLVWQVITDLPRYPEWNPFVIRCESSLTPGDPIDMLVHVAGSAPRRQREWIRSNTRGREFSYTMRPAPLGALRSLRSHTVTPVGDHRTRYESHFELQGWLRHVVAAILGRNLRRGFDGMTAGIQRRAESLRTA</sequence>
<dbReference type="RefSeq" id="WP_196153672.1">
    <property type="nucleotide sequence ID" value="NZ_JADMLG010000024.1"/>
</dbReference>
<keyword evidence="2" id="KW-1185">Reference proteome</keyword>
<dbReference type="Gene3D" id="3.30.530.20">
    <property type="match status" value="1"/>
</dbReference>
<dbReference type="InterPro" id="IPR019587">
    <property type="entry name" value="Polyketide_cyclase/dehydratase"/>
</dbReference>
<accession>A0A931N458</accession>
<dbReference type="SUPFAM" id="SSF55961">
    <property type="entry name" value="Bet v1-like"/>
    <property type="match status" value="1"/>
</dbReference>
<gene>
    <name evidence="1" type="ORF">IT779_34455</name>
</gene>
<name>A0A931N458_9NOCA</name>
<protein>
    <submittedName>
        <fullName evidence="1">SRPBCC domain-containing protein</fullName>
    </submittedName>
</protein>
<dbReference type="AlphaFoldDB" id="A0A931N458"/>
<dbReference type="EMBL" id="JADMLG010000024">
    <property type="protein sequence ID" value="MBH0781385.1"/>
    <property type="molecule type" value="Genomic_DNA"/>
</dbReference>
<reference evidence="1" key="1">
    <citation type="submission" date="2020-11" db="EMBL/GenBank/DDBJ databases">
        <title>Nocardia NEAU-351.nov., a novel actinomycete isolated from the cow dung.</title>
        <authorList>
            <person name="Zhang X."/>
        </authorList>
    </citation>
    <scope>NUCLEOTIDE SEQUENCE</scope>
    <source>
        <strain evidence="1">NEAU-351</strain>
    </source>
</reference>
<evidence type="ECO:0000313" key="1">
    <source>
        <dbReference type="EMBL" id="MBH0781385.1"/>
    </source>
</evidence>
<comment type="caution">
    <text evidence="1">The sequence shown here is derived from an EMBL/GenBank/DDBJ whole genome shotgun (WGS) entry which is preliminary data.</text>
</comment>
<organism evidence="1 2">
    <name type="scientific">Nocardia bovistercoris</name>
    <dbReference type="NCBI Taxonomy" id="2785916"/>
    <lineage>
        <taxon>Bacteria</taxon>
        <taxon>Bacillati</taxon>
        <taxon>Actinomycetota</taxon>
        <taxon>Actinomycetes</taxon>
        <taxon>Mycobacteriales</taxon>
        <taxon>Nocardiaceae</taxon>
        <taxon>Nocardia</taxon>
    </lineage>
</organism>
<dbReference type="InterPro" id="IPR023393">
    <property type="entry name" value="START-like_dom_sf"/>
</dbReference>